<keyword evidence="2" id="KW-1185">Reference proteome</keyword>
<evidence type="ECO:0000313" key="1">
    <source>
        <dbReference type="EMBL" id="GAA4140418.1"/>
    </source>
</evidence>
<protein>
    <submittedName>
        <fullName evidence="1">Uncharacterized protein</fullName>
    </submittedName>
</protein>
<dbReference type="EMBL" id="BAABDO010000033">
    <property type="protein sequence ID" value="GAA4140418.1"/>
    <property type="molecule type" value="Genomic_DNA"/>
</dbReference>
<sequence>MPLRVRLIGFTYRWGTPPRTVAPTDRDFRLLLSWLARAYPVAEVQSGQGVVAATAAPPFGSPGST</sequence>
<evidence type="ECO:0000313" key="2">
    <source>
        <dbReference type="Proteomes" id="UP001500266"/>
    </source>
</evidence>
<proteinExistence type="predicted"/>
<comment type="caution">
    <text evidence="1">The sequence shown here is derived from an EMBL/GenBank/DDBJ whole genome shotgun (WGS) entry which is preliminary data.</text>
</comment>
<reference evidence="2" key="1">
    <citation type="journal article" date="2019" name="Int. J. Syst. Evol. Microbiol.">
        <title>The Global Catalogue of Microorganisms (GCM) 10K type strain sequencing project: providing services to taxonomists for standard genome sequencing and annotation.</title>
        <authorList>
            <consortium name="The Broad Institute Genomics Platform"/>
            <consortium name="The Broad Institute Genome Sequencing Center for Infectious Disease"/>
            <person name="Wu L."/>
            <person name="Ma J."/>
        </authorList>
    </citation>
    <scope>NUCLEOTIDE SEQUENCE [LARGE SCALE GENOMIC DNA]</scope>
    <source>
        <strain evidence="2">JCM 17316</strain>
    </source>
</reference>
<gene>
    <name evidence="1" type="ORF">GCM10022416_27500</name>
</gene>
<name>A0ABP7YS41_9ACTN</name>
<accession>A0ABP7YS41</accession>
<organism evidence="1 2">
    <name type="scientific">Actinomadura keratinilytica</name>
    <dbReference type="NCBI Taxonomy" id="547461"/>
    <lineage>
        <taxon>Bacteria</taxon>
        <taxon>Bacillati</taxon>
        <taxon>Actinomycetota</taxon>
        <taxon>Actinomycetes</taxon>
        <taxon>Streptosporangiales</taxon>
        <taxon>Thermomonosporaceae</taxon>
        <taxon>Actinomadura</taxon>
    </lineage>
</organism>
<dbReference type="Proteomes" id="UP001500266">
    <property type="component" value="Unassembled WGS sequence"/>
</dbReference>